<protein>
    <recommendedName>
        <fullName evidence="2">EamA domain-containing protein</fullName>
    </recommendedName>
</protein>
<dbReference type="Gene3D" id="1.10.3730.20">
    <property type="match status" value="1"/>
</dbReference>
<feature type="domain" description="EamA" evidence="2">
    <location>
        <begin position="3"/>
        <end position="141"/>
    </location>
</feature>
<feature type="transmembrane region" description="Helical" evidence="1">
    <location>
        <begin position="6"/>
        <end position="25"/>
    </location>
</feature>
<feature type="transmembrane region" description="Helical" evidence="1">
    <location>
        <begin position="242"/>
        <end position="266"/>
    </location>
</feature>
<feature type="transmembrane region" description="Helical" evidence="1">
    <location>
        <begin position="286"/>
        <end position="305"/>
    </location>
</feature>
<dbReference type="InterPro" id="IPR037185">
    <property type="entry name" value="EmrE-like"/>
</dbReference>
<evidence type="ECO:0000313" key="3">
    <source>
        <dbReference type="EMBL" id="OGJ00581.1"/>
    </source>
</evidence>
<comment type="caution">
    <text evidence="3">The sequence shown here is derived from an EMBL/GenBank/DDBJ whole genome shotgun (WGS) entry which is preliminary data.</text>
</comment>
<dbReference type="Proteomes" id="UP000177693">
    <property type="component" value="Unassembled WGS sequence"/>
</dbReference>
<feature type="transmembrane region" description="Helical" evidence="1">
    <location>
        <begin position="124"/>
        <end position="144"/>
    </location>
</feature>
<feature type="transmembrane region" description="Helical" evidence="1">
    <location>
        <begin position="182"/>
        <end position="204"/>
    </location>
</feature>
<evidence type="ECO:0000256" key="1">
    <source>
        <dbReference type="SAM" id="Phobius"/>
    </source>
</evidence>
<accession>A0A1F6Y2G4</accession>
<dbReference type="GO" id="GO:0016020">
    <property type="term" value="C:membrane"/>
    <property type="evidence" value="ECO:0007669"/>
    <property type="project" value="InterPro"/>
</dbReference>
<feature type="transmembrane region" description="Helical" evidence="1">
    <location>
        <begin position="156"/>
        <end position="176"/>
    </location>
</feature>
<evidence type="ECO:0000259" key="2">
    <source>
        <dbReference type="Pfam" id="PF00892"/>
    </source>
</evidence>
<keyword evidence="1" id="KW-1133">Transmembrane helix</keyword>
<dbReference type="InterPro" id="IPR000620">
    <property type="entry name" value="EamA_dom"/>
</dbReference>
<dbReference type="AlphaFoldDB" id="A0A1F6Y2G4"/>
<feature type="transmembrane region" description="Helical" evidence="1">
    <location>
        <begin position="37"/>
        <end position="59"/>
    </location>
</feature>
<organism evidence="3 4">
    <name type="scientific">Candidatus Nomurabacteria bacterium RIFCSPLOWO2_02_FULL_40_67</name>
    <dbReference type="NCBI Taxonomy" id="1801787"/>
    <lineage>
        <taxon>Bacteria</taxon>
        <taxon>Candidatus Nomuraibacteriota</taxon>
    </lineage>
</organism>
<proteinExistence type="predicted"/>
<keyword evidence="1" id="KW-0812">Transmembrane</keyword>
<sequence length="306" mass="34205">MQWFFIALGAPFLWAIVNIADNYLVTRFSNKERERSSGGLVLFSSLIGLIISFFIWIFVPNVFDIPILDKLLLLVAGVLTVIWIILYLFSLEIEETSAVVPWFLSVPVFGYILGYFFLGETLTLSQMVGSAIIFLGLILISFNFEPSKKGVQGKHVYYMIFACISIAISGVIFKYVTGGNSFWISSFWEYLGLGLSGLLIFLLIPHFREAFLHMNRTGGHTIFTVNVVSEFMSVTGNLLTNFALLLAPVAMVFLVSSFQPAIVLLLAVLGTKFFPHIVKENLTKQILIPKTIAIFIMIIGSVVLFL</sequence>
<dbReference type="SUPFAM" id="SSF103481">
    <property type="entry name" value="Multidrug resistance efflux transporter EmrE"/>
    <property type="match status" value="1"/>
</dbReference>
<gene>
    <name evidence="3" type="ORF">A3I23_03345</name>
</gene>
<dbReference type="EMBL" id="MFVL01000034">
    <property type="protein sequence ID" value="OGJ00581.1"/>
    <property type="molecule type" value="Genomic_DNA"/>
</dbReference>
<feature type="transmembrane region" description="Helical" evidence="1">
    <location>
        <begin position="98"/>
        <end position="118"/>
    </location>
</feature>
<name>A0A1F6Y2G4_9BACT</name>
<reference evidence="3 4" key="1">
    <citation type="journal article" date="2016" name="Nat. Commun.">
        <title>Thousands of microbial genomes shed light on interconnected biogeochemical processes in an aquifer system.</title>
        <authorList>
            <person name="Anantharaman K."/>
            <person name="Brown C.T."/>
            <person name="Hug L.A."/>
            <person name="Sharon I."/>
            <person name="Castelle C.J."/>
            <person name="Probst A.J."/>
            <person name="Thomas B.C."/>
            <person name="Singh A."/>
            <person name="Wilkins M.J."/>
            <person name="Karaoz U."/>
            <person name="Brodie E.L."/>
            <person name="Williams K.H."/>
            <person name="Hubbard S.S."/>
            <person name="Banfield J.F."/>
        </authorList>
    </citation>
    <scope>NUCLEOTIDE SEQUENCE [LARGE SCALE GENOMIC DNA]</scope>
</reference>
<dbReference type="Pfam" id="PF00892">
    <property type="entry name" value="EamA"/>
    <property type="match status" value="1"/>
</dbReference>
<evidence type="ECO:0000313" key="4">
    <source>
        <dbReference type="Proteomes" id="UP000177693"/>
    </source>
</evidence>
<feature type="transmembrane region" description="Helical" evidence="1">
    <location>
        <begin position="71"/>
        <end position="91"/>
    </location>
</feature>
<keyword evidence="1" id="KW-0472">Membrane</keyword>